<dbReference type="VEuPathDB" id="FungiDB:PYU1_G002506"/>
<evidence type="ECO:0000313" key="1">
    <source>
        <dbReference type="EnsemblProtists" id="PYU1_T002509"/>
    </source>
</evidence>
<dbReference type="EnsemblProtists" id="PYU1_T002509">
    <property type="protein sequence ID" value="PYU1_T002509"/>
    <property type="gene ID" value="PYU1_G002506"/>
</dbReference>
<reference evidence="2" key="1">
    <citation type="journal article" date="2010" name="Genome Biol.">
        <title>Genome sequence of the necrotrophic plant pathogen Pythium ultimum reveals original pathogenicity mechanisms and effector repertoire.</title>
        <authorList>
            <person name="Levesque C.A."/>
            <person name="Brouwer H."/>
            <person name="Cano L."/>
            <person name="Hamilton J.P."/>
            <person name="Holt C."/>
            <person name="Huitema E."/>
            <person name="Raffaele S."/>
            <person name="Robideau G.P."/>
            <person name="Thines M."/>
            <person name="Win J."/>
            <person name="Zerillo M.M."/>
            <person name="Beakes G.W."/>
            <person name="Boore J.L."/>
            <person name="Busam D."/>
            <person name="Dumas B."/>
            <person name="Ferriera S."/>
            <person name="Fuerstenberg S.I."/>
            <person name="Gachon C.M."/>
            <person name="Gaulin E."/>
            <person name="Govers F."/>
            <person name="Grenville-Briggs L."/>
            <person name="Horner N."/>
            <person name="Hostetler J."/>
            <person name="Jiang R.H."/>
            <person name="Johnson J."/>
            <person name="Krajaejun T."/>
            <person name="Lin H."/>
            <person name="Meijer H.J."/>
            <person name="Moore B."/>
            <person name="Morris P."/>
            <person name="Phuntmart V."/>
            <person name="Puiu D."/>
            <person name="Shetty J."/>
            <person name="Stajich J.E."/>
            <person name="Tripathy S."/>
            <person name="Wawra S."/>
            <person name="van West P."/>
            <person name="Whitty B.R."/>
            <person name="Coutinho P.M."/>
            <person name="Henrissat B."/>
            <person name="Martin F."/>
            <person name="Thomas P.D."/>
            <person name="Tyler B.M."/>
            <person name="De Vries R.P."/>
            <person name="Kamoun S."/>
            <person name="Yandell M."/>
            <person name="Tisserat N."/>
            <person name="Buell C.R."/>
        </authorList>
    </citation>
    <scope>NUCLEOTIDE SEQUENCE</scope>
    <source>
        <strain evidence="2">DAOM:BR144</strain>
    </source>
</reference>
<dbReference type="InParanoid" id="K3WC18"/>
<dbReference type="HOGENOM" id="CLU_049537_0_0_1"/>
<reference evidence="2" key="2">
    <citation type="submission" date="2010-04" db="EMBL/GenBank/DDBJ databases">
        <authorList>
            <person name="Buell R."/>
            <person name="Hamilton J."/>
            <person name="Hostetler J."/>
        </authorList>
    </citation>
    <scope>NUCLEOTIDE SEQUENCE [LARGE SCALE GENOMIC DNA]</scope>
    <source>
        <strain evidence="2">DAOM:BR144</strain>
    </source>
</reference>
<dbReference type="OMA" id="AKGMHQM"/>
<dbReference type="eggNOG" id="ENOG502SM4A">
    <property type="taxonomic scope" value="Eukaryota"/>
</dbReference>
<name>K3WC18_GLOUD</name>
<accession>K3WC18</accession>
<protein>
    <submittedName>
        <fullName evidence="1">Uncharacterized protein</fullName>
    </submittedName>
</protein>
<proteinExistence type="predicted"/>
<organism evidence="1 2">
    <name type="scientific">Globisporangium ultimum (strain ATCC 200006 / CBS 805.95 / DAOM BR144)</name>
    <name type="common">Pythium ultimum</name>
    <dbReference type="NCBI Taxonomy" id="431595"/>
    <lineage>
        <taxon>Eukaryota</taxon>
        <taxon>Sar</taxon>
        <taxon>Stramenopiles</taxon>
        <taxon>Oomycota</taxon>
        <taxon>Peronosporomycetes</taxon>
        <taxon>Pythiales</taxon>
        <taxon>Pythiaceae</taxon>
        <taxon>Globisporangium</taxon>
    </lineage>
</organism>
<dbReference type="AlphaFoldDB" id="K3WC18"/>
<evidence type="ECO:0000313" key="2">
    <source>
        <dbReference type="Proteomes" id="UP000019132"/>
    </source>
</evidence>
<sequence length="444" mass="50283">MSAAELMPLLSAYEKRGASLSRGRPTVSLFFSLPSIEILACLDLHAALQLLNTSRVLRCDRVLTTSVLERVPCSQHFFEGCAADWWQLTPLWKTSIHNSELVVDDIDFDWDDDQLLVGQIEDCHLQDRHDVSSSRWSERVRAMPQWQHMGLLSIIAFLQQKILPQCYIPFKYASAVYTARPFILPVSLTMEQQAHAQRGSLSTPNWPRDELETALNMLQKGFGSAFVRDDAAPLTSLFGVHWDNMEITSTAVGDDPCVCCKTCRLYASEVKQYQDIVADMIARWKVAVNAQLPSWKAKGMHQMEIDKRTYVMREEMIPYTGFYNSNIARRHGDIIIQHVCSHWDSLEHLDIATVGCKEASQLLLAMTADIRKQCHHFARLKHAMLSAFPVSPCSSSGGVRRMQYKLGDPWAYVNMWQEEITTELVAGFSSAGFVCGFLLIEKGE</sequence>
<reference evidence="1" key="3">
    <citation type="submission" date="2014-11" db="UniProtKB">
        <authorList>
            <consortium name="EnsemblProtists"/>
        </authorList>
    </citation>
    <scope>IDENTIFICATION</scope>
    <source>
        <strain evidence="1">DAOM BR144</strain>
    </source>
</reference>
<dbReference type="Proteomes" id="UP000019132">
    <property type="component" value="Unassembled WGS sequence"/>
</dbReference>
<dbReference type="STRING" id="431595.K3WC18"/>
<keyword evidence="2" id="KW-1185">Reference proteome</keyword>